<dbReference type="PROSITE" id="PS50112">
    <property type="entry name" value="PAS"/>
    <property type="match status" value="1"/>
</dbReference>
<dbReference type="GO" id="GO:0005524">
    <property type="term" value="F:ATP binding"/>
    <property type="evidence" value="ECO:0007669"/>
    <property type="project" value="UniProtKB-KW"/>
</dbReference>
<dbReference type="EC" id="2.7.13.3" evidence="4"/>
<feature type="domain" description="PAS" evidence="16">
    <location>
        <begin position="640"/>
        <end position="710"/>
    </location>
</feature>
<evidence type="ECO:0000256" key="11">
    <source>
        <dbReference type="ARBA" id="ARBA00022989"/>
    </source>
</evidence>
<dbReference type="CDD" id="cd00130">
    <property type="entry name" value="PAS"/>
    <property type="match status" value="1"/>
</dbReference>
<evidence type="ECO:0000256" key="7">
    <source>
        <dbReference type="ARBA" id="ARBA00022692"/>
    </source>
</evidence>
<keyword evidence="13 14" id="KW-0472">Membrane</keyword>
<dbReference type="Pfam" id="PF02518">
    <property type="entry name" value="HATPase_c"/>
    <property type="match status" value="1"/>
</dbReference>
<dbReference type="CDD" id="cd00082">
    <property type="entry name" value="HisKA"/>
    <property type="match status" value="1"/>
</dbReference>
<dbReference type="SMART" id="SM00388">
    <property type="entry name" value="HisKA"/>
    <property type="match status" value="1"/>
</dbReference>
<dbReference type="InterPro" id="IPR003594">
    <property type="entry name" value="HATPase_dom"/>
</dbReference>
<dbReference type="InterPro" id="IPR005467">
    <property type="entry name" value="His_kinase_dom"/>
</dbReference>
<dbReference type="PRINTS" id="PR00344">
    <property type="entry name" value="BCTRLSENSOR"/>
</dbReference>
<dbReference type="RefSeq" id="WP_280321966.1">
    <property type="nucleotide sequence ID" value="NZ_CP118605.1"/>
</dbReference>
<feature type="transmembrane region" description="Helical" evidence="14">
    <location>
        <begin position="165"/>
        <end position="183"/>
    </location>
</feature>
<evidence type="ECO:0000256" key="6">
    <source>
        <dbReference type="ARBA" id="ARBA00022679"/>
    </source>
</evidence>
<evidence type="ECO:0000256" key="5">
    <source>
        <dbReference type="ARBA" id="ARBA00022553"/>
    </source>
</evidence>
<dbReference type="SUPFAM" id="SSF47384">
    <property type="entry name" value="Homodimeric domain of signal transducing histidine kinase"/>
    <property type="match status" value="1"/>
</dbReference>
<evidence type="ECO:0000256" key="8">
    <source>
        <dbReference type="ARBA" id="ARBA00022741"/>
    </source>
</evidence>
<comment type="catalytic activity">
    <reaction evidence="1">
        <text>ATP + protein L-histidine = ADP + protein N-phospho-L-histidine.</text>
        <dbReference type="EC" id="2.7.13.3"/>
    </reaction>
</comment>
<dbReference type="PANTHER" id="PTHR43065">
    <property type="entry name" value="SENSOR HISTIDINE KINASE"/>
    <property type="match status" value="1"/>
</dbReference>
<dbReference type="PANTHER" id="PTHR43065:SF10">
    <property type="entry name" value="PEROXIDE STRESS-ACTIVATED HISTIDINE KINASE MAK3"/>
    <property type="match status" value="1"/>
</dbReference>
<dbReference type="InterPro" id="IPR013767">
    <property type="entry name" value="PAS_fold"/>
</dbReference>
<evidence type="ECO:0000256" key="12">
    <source>
        <dbReference type="ARBA" id="ARBA00023012"/>
    </source>
</evidence>
<evidence type="ECO:0000256" key="14">
    <source>
        <dbReference type="SAM" id="Phobius"/>
    </source>
</evidence>
<reference evidence="17 18" key="1">
    <citation type="submission" date="2023-02" db="EMBL/GenBank/DDBJ databases">
        <title>Description and genomic characterization of Microbulbifer bruguierae sp. nov., isolated from the sediment of mangrove plant Bruguiera sexangula.</title>
        <authorList>
            <person name="Long M."/>
        </authorList>
    </citation>
    <scope>NUCLEOTIDE SEQUENCE [LARGE SCALE GENOMIC DNA]</scope>
    <source>
        <strain evidence="17 18">H12</strain>
    </source>
</reference>
<dbReference type="Proteomes" id="UP001236500">
    <property type="component" value="Chromosome"/>
</dbReference>
<dbReference type="EMBL" id="CP118605">
    <property type="protein sequence ID" value="WGL18022.1"/>
    <property type="molecule type" value="Genomic_DNA"/>
</dbReference>
<dbReference type="InterPro" id="IPR036097">
    <property type="entry name" value="HisK_dim/P_sf"/>
</dbReference>
<keyword evidence="10 17" id="KW-0067">ATP-binding</keyword>
<dbReference type="Gene3D" id="3.30.450.20">
    <property type="entry name" value="PAS domain"/>
    <property type="match status" value="1"/>
</dbReference>
<dbReference type="Gene3D" id="1.20.1730.10">
    <property type="entry name" value="Sodium/glucose cotransporter"/>
    <property type="match status" value="1"/>
</dbReference>
<feature type="domain" description="Histidine kinase" evidence="15">
    <location>
        <begin position="782"/>
        <end position="995"/>
    </location>
</feature>
<dbReference type="SUPFAM" id="SSF55785">
    <property type="entry name" value="PYP-like sensor domain (PAS domain)"/>
    <property type="match status" value="1"/>
</dbReference>
<dbReference type="InterPro" id="IPR000014">
    <property type="entry name" value="PAS"/>
</dbReference>
<feature type="transmembrane region" description="Helical" evidence="14">
    <location>
        <begin position="249"/>
        <end position="269"/>
    </location>
</feature>
<dbReference type="InterPro" id="IPR003661">
    <property type="entry name" value="HisK_dim/P_dom"/>
</dbReference>
<feature type="transmembrane region" description="Helical" evidence="14">
    <location>
        <begin position="6"/>
        <end position="27"/>
    </location>
</feature>
<evidence type="ECO:0000256" key="4">
    <source>
        <dbReference type="ARBA" id="ARBA00012438"/>
    </source>
</evidence>
<proteinExistence type="inferred from homology"/>
<keyword evidence="7 14" id="KW-0812">Transmembrane</keyword>
<feature type="transmembrane region" description="Helical" evidence="14">
    <location>
        <begin position="70"/>
        <end position="87"/>
    </location>
</feature>
<dbReference type="InterPro" id="IPR004358">
    <property type="entry name" value="Sig_transdc_His_kin-like_C"/>
</dbReference>
<keyword evidence="5" id="KW-0597">Phosphoprotein</keyword>
<evidence type="ECO:0000313" key="18">
    <source>
        <dbReference type="Proteomes" id="UP001236500"/>
    </source>
</evidence>
<name>A0ABY8NIV0_9GAMM</name>
<feature type="transmembrane region" description="Helical" evidence="14">
    <location>
        <begin position="409"/>
        <end position="428"/>
    </location>
</feature>
<dbReference type="CDD" id="cd00075">
    <property type="entry name" value="HATPase"/>
    <property type="match status" value="1"/>
</dbReference>
<dbReference type="InterPro" id="IPR036890">
    <property type="entry name" value="HATPase_C_sf"/>
</dbReference>
<feature type="transmembrane region" description="Helical" evidence="14">
    <location>
        <begin position="326"/>
        <end position="356"/>
    </location>
</feature>
<dbReference type="NCBIfam" id="TIGR00229">
    <property type="entry name" value="sensory_box"/>
    <property type="match status" value="1"/>
</dbReference>
<feature type="transmembrane region" description="Helical" evidence="14">
    <location>
        <begin position="203"/>
        <end position="229"/>
    </location>
</feature>
<dbReference type="Gene3D" id="3.30.565.10">
    <property type="entry name" value="Histidine kinase-like ATPase, C-terminal domain"/>
    <property type="match status" value="1"/>
</dbReference>
<feature type="transmembrane region" description="Helical" evidence="14">
    <location>
        <begin position="39"/>
        <end position="58"/>
    </location>
</feature>
<dbReference type="InterPro" id="IPR038377">
    <property type="entry name" value="Na/Glc_symporter_sf"/>
</dbReference>
<keyword evidence="8" id="KW-0547">Nucleotide-binding</keyword>
<evidence type="ECO:0000259" key="16">
    <source>
        <dbReference type="PROSITE" id="PS50112"/>
    </source>
</evidence>
<feature type="transmembrane region" description="Helical" evidence="14">
    <location>
        <begin position="477"/>
        <end position="499"/>
    </location>
</feature>
<feature type="transmembrane region" description="Helical" evidence="14">
    <location>
        <begin position="281"/>
        <end position="306"/>
    </location>
</feature>
<keyword evidence="6" id="KW-0808">Transferase</keyword>
<feature type="transmembrane region" description="Helical" evidence="14">
    <location>
        <begin position="118"/>
        <end position="145"/>
    </location>
</feature>
<evidence type="ECO:0000259" key="15">
    <source>
        <dbReference type="PROSITE" id="PS50109"/>
    </source>
</evidence>
<evidence type="ECO:0000256" key="10">
    <source>
        <dbReference type="ARBA" id="ARBA00022840"/>
    </source>
</evidence>
<dbReference type="InterPro" id="IPR001734">
    <property type="entry name" value="Na/solute_symporter"/>
</dbReference>
<dbReference type="SUPFAM" id="SSF55874">
    <property type="entry name" value="ATPase domain of HSP90 chaperone/DNA topoisomerase II/histidine kinase"/>
    <property type="match status" value="1"/>
</dbReference>
<evidence type="ECO:0000256" key="13">
    <source>
        <dbReference type="ARBA" id="ARBA00023136"/>
    </source>
</evidence>
<gene>
    <name evidence="17" type="ORF">PVT68_06910</name>
</gene>
<evidence type="ECO:0000256" key="3">
    <source>
        <dbReference type="ARBA" id="ARBA00006434"/>
    </source>
</evidence>
<feature type="transmembrane region" description="Helical" evidence="14">
    <location>
        <begin position="377"/>
        <end position="397"/>
    </location>
</feature>
<dbReference type="InterPro" id="IPR035965">
    <property type="entry name" value="PAS-like_dom_sf"/>
</dbReference>
<feature type="transmembrane region" description="Helical" evidence="14">
    <location>
        <begin position="435"/>
        <end position="457"/>
    </location>
</feature>
<dbReference type="PROSITE" id="PS50283">
    <property type="entry name" value="NA_SOLUT_SYMP_3"/>
    <property type="match status" value="1"/>
</dbReference>
<evidence type="ECO:0000256" key="1">
    <source>
        <dbReference type="ARBA" id="ARBA00000085"/>
    </source>
</evidence>
<dbReference type="SMART" id="SM00091">
    <property type="entry name" value="PAS"/>
    <property type="match status" value="1"/>
</dbReference>
<evidence type="ECO:0000313" key="17">
    <source>
        <dbReference type="EMBL" id="WGL18022.1"/>
    </source>
</evidence>
<comment type="subcellular location">
    <subcellularLocation>
        <location evidence="2">Membrane</location>
        <topology evidence="2">Multi-pass membrane protein</topology>
    </subcellularLocation>
</comment>
<keyword evidence="18" id="KW-1185">Reference proteome</keyword>
<comment type="similarity">
    <text evidence="3">Belongs to the sodium:solute symporter (SSF) (TC 2.A.21) family.</text>
</comment>
<protein>
    <recommendedName>
        <fullName evidence="4">histidine kinase</fullName>
        <ecNumber evidence="4">2.7.13.3</ecNumber>
    </recommendedName>
</protein>
<evidence type="ECO:0000256" key="9">
    <source>
        <dbReference type="ARBA" id="ARBA00022777"/>
    </source>
</evidence>
<sequence>MTFEIAHIALIGVAYILALFFVAFATSKGWLSSKWVRHPFFYVLSLGVSLSAWTYYGIIDLAWQHGYGVLAYYLGTGAMFLFAPVALEPLARLAQRYQLTSPADLLVFRYHSREAGTLATLFMLLGLLPLIALQIQAVAETLALLSRDNVAALALPESGVTSKDLIAFFYCVLLALFTSTYGATSKRQAGLASAMALESMVKLVALLAVGLYSVYGVFGGMAGLDQWLLQNSDMQQLLYSPIRQGSSHTLLLVFIATAVAMPHIFYLSIAERPAAQGLRTASWGFPLFLLLMALPIFPIMWAGFALDVTEPVQYFTLAVPRASGSALLTVLAFIGGLSAATGALIMITLALSTMVMNHWLLPGTRWQSDDNMYRQLLWLRRALVTALFLAGFAFYLLLNNRLSLSDLAIIAFIASLQFLPGIFAVIHWPRGNRRGFIGGLLAGMLIWAAGLLFPAMVGNSGIALPGGDFQIPLGMEIWPQITTLSLSMNVLLFVCLSIFTSTSSLERYAADLCSDDSISQALRLELDAQSAADFRLRLSESLGAATASQEVSRALRQLNLPEDERRPYALRQLRDKLEANLSGLLGRVLAGQIVDRHLPFVTSDQPANKDINLIETRLSRYKNQLTGLAAELNNLRLYHRQMLEELPMAACSLGRDGELLLWNYAMADLTGIGASEVIGSKLEYLPEPWRGLLTEFAHSADGSRFKQQVEMDGNSHWLNLHKTRLKQRSGKKYGRDLVRDNGKDNRGDGQMLLVEDITETQILEQELMHSERLASVGRLAAGVAHEVGNPVTGIACLAQNLHYESDNPEVLDTADQILSQTQRISRIVHSLVSFSHSGSQDTEKAPVDLHACVEEAIQLLSLQRDKTQVTFANQVPGDLYALGDNQRLIQVFINLLSNARDASPDGGHIQAEGYIRNGLACVAVTDNGPGISAAHRERILEPFFTTKEPGEGTGLGLAMVYSIVEEHGGQLELVSPAHPETGRGARFIVQLPLESPLPNSGP</sequence>
<dbReference type="PROSITE" id="PS50109">
    <property type="entry name" value="HIS_KIN"/>
    <property type="match status" value="1"/>
</dbReference>
<keyword evidence="9" id="KW-0418">Kinase</keyword>
<dbReference type="Pfam" id="PF00512">
    <property type="entry name" value="HisKA"/>
    <property type="match status" value="1"/>
</dbReference>
<keyword evidence="12" id="KW-0902">Two-component regulatory system</keyword>
<dbReference type="SMART" id="SM00387">
    <property type="entry name" value="HATPase_c"/>
    <property type="match status" value="1"/>
</dbReference>
<organism evidence="17 18">
    <name type="scientific">Microbulbifer bruguierae</name>
    <dbReference type="NCBI Taxonomy" id="3029061"/>
    <lineage>
        <taxon>Bacteria</taxon>
        <taxon>Pseudomonadati</taxon>
        <taxon>Pseudomonadota</taxon>
        <taxon>Gammaproteobacteria</taxon>
        <taxon>Cellvibrionales</taxon>
        <taxon>Microbulbiferaceae</taxon>
        <taxon>Microbulbifer</taxon>
    </lineage>
</organism>
<keyword evidence="11 14" id="KW-1133">Transmembrane helix</keyword>
<evidence type="ECO:0000256" key="2">
    <source>
        <dbReference type="ARBA" id="ARBA00004141"/>
    </source>
</evidence>
<dbReference type="Pfam" id="PF00989">
    <property type="entry name" value="PAS"/>
    <property type="match status" value="1"/>
</dbReference>
<accession>A0ABY8NIV0</accession>
<dbReference type="Gene3D" id="1.10.287.130">
    <property type="match status" value="1"/>
</dbReference>